<protein>
    <submittedName>
        <fullName evidence="2">Uncharacterized protein</fullName>
    </submittedName>
</protein>
<name>A0A9P5X0F6_9AGAR</name>
<organism evidence="2 3">
    <name type="scientific">Macrolepiota fuliginosa MF-IS2</name>
    <dbReference type="NCBI Taxonomy" id="1400762"/>
    <lineage>
        <taxon>Eukaryota</taxon>
        <taxon>Fungi</taxon>
        <taxon>Dikarya</taxon>
        <taxon>Basidiomycota</taxon>
        <taxon>Agaricomycotina</taxon>
        <taxon>Agaricomycetes</taxon>
        <taxon>Agaricomycetidae</taxon>
        <taxon>Agaricales</taxon>
        <taxon>Agaricineae</taxon>
        <taxon>Agaricaceae</taxon>
        <taxon>Macrolepiota</taxon>
    </lineage>
</organism>
<accession>A0A9P5X0F6</accession>
<evidence type="ECO:0000313" key="2">
    <source>
        <dbReference type="EMBL" id="KAF9441720.1"/>
    </source>
</evidence>
<sequence>MFKQIVPYLPWLAPVRLLATYLPVTEGESLLQILALGMKNPLPTTGVSLLEGIQWYITQWMKHLKNVHSETIIMYPGMIPNQTDLIIDHSDASIPLCTSSRTVLATPCLSLPVQIPTEEFTTPLNHINPLVIQKKKNPKETQNLSKQSMFLLEDSDKENQPPSHLDYPITQDEPDPLPTHPTKMPTTTTTKIPSLMLEADSQIKEEVEMEFDLKEESNDMNPH</sequence>
<evidence type="ECO:0000256" key="1">
    <source>
        <dbReference type="SAM" id="MobiDB-lite"/>
    </source>
</evidence>
<comment type="caution">
    <text evidence="2">The sequence shown here is derived from an EMBL/GenBank/DDBJ whole genome shotgun (WGS) entry which is preliminary data.</text>
</comment>
<feature type="compositionally biased region" description="Low complexity" evidence="1">
    <location>
        <begin position="180"/>
        <end position="193"/>
    </location>
</feature>
<keyword evidence="3" id="KW-1185">Reference proteome</keyword>
<proteinExistence type="predicted"/>
<feature type="region of interest" description="Disordered" evidence="1">
    <location>
        <begin position="155"/>
        <end position="194"/>
    </location>
</feature>
<evidence type="ECO:0000313" key="3">
    <source>
        <dbReference type="Proteomes" id="UP000807342"/>
    </source>
</evidence>
<reference evidence="2" key="1">
    <citation type="submission" date="2020-11" db="EMBL/GenBank/DDBJ databases">
        <authorList>
            <consortium name="DOE Joint Genome Institute"/>
            <person name="Ahrendt S."/>
            <person name="Riley R."/>
            <person name="Andreopoulos W."/>
            <person name="Labutti K."/>
            <person name="Pangilinan J."/>
            <person name="Ruiz-Duenas F.J."/>
            <person name="Barrasa J.M."/>
            <person name="Sanchez-Garcia M."/>
            <person name="Camarero S."/>
            <person name="Miyauchi S."/>
            <person name="Serrano A."/>
            <person name="Linde D."/>
            <person name="Babiker R."/>
            <person name="Drula E."/>
            <person name="Ayuso-Fernandez I."/>
            <person name="Pacheco R."/>
            <person name="Padilla G."/>
            <person name="Ferreira P."/>
            <person name="Barriuso J."/>
            <person name="Kellner H."/>
            <person name="Castanera R."/>
            <person name="Alfaro M."/>
            <person name="Ramirez L."/>
            <person name="Pisabarro A.G."/>
            <person name="Kuo A."/>
            <person name="Tritt A."/>
            <person name="Lipzen A."/>
            <person name="He G."/>
            <person name="Yan M."/>
            <person name="Ng V."/>
            <person name="Cullen D."/>
            <person name="Martin F."/>
            <person name="Rosso M.-N."/>
            <person name="Henrissat B."/>
            <person name="Hibbett D."/>
            <person name="Martinez A.T."/>
            <person name="Grigoriev I.V."/>
        </authorList>
    </citation>
    <scope>NUCLEOTIDE SEQUENCE</scope>
    <source>
        <strain evidence="2">MF-IS2</strain>
    </source>
</reference>
<dbReference type="EMBL" id="MU151806">
    <property type="protein sequence ID" value="KAF9441720.1"/>
    <property type="molecule type" value="Genomic_DNA"/>
</dbReference>
<gene>
    <name evidence="2" type="ORF">P691DRAFT_765962</name>
</gene>
<dbReference type="AlphaFoldDB" id="A0A9P5X0F6"/>
<dbReference type="Proteomes" id="UP000807342">
    <property type="component" value="Unassembled WGS sequence"/>
</dbReference>